<feature type="binding site" evidence="13">
    <location>
        <begin position="69"/>
        <end position="73"/>
    </location>
    <ligand>
        <name>substrate</name>
    </ligand>
</feature>
<dbReference type="HOGENOM" id="CLU_042042_0_0_9"/>
<comment type="subcellular location">
    <subcellularLocation>
        <location evidence="2 13">Cytoplasm</location>
    </subcellularLocation>
</comment>
<feature type="binding site" evidence="13">
    <location>
        <begin position="192"/>
        <end position="193"/>
    </location>
    <ligand>
        <name>substrate</name>
    </ligand>
</feature>
<evidence type="ECO:0000313" key="15">
    <source>
        <dbReference type="EMBL" id="ADF41068.1"/>
    </source>
</evidence>
<dbReference type="InterPro" id="IPR001295">
    <property type="entry name" value="Dihydroorotate_DH_CS"/>
</dbReference>
<evidence type="ECO:0000256" key="9">
    <source>
        <dbReference type="ARBA" id="ARBA00022975"/>
    </source>
</evidence>
<dbReference type="EC" id="1.3.-.-" evidence="13"/>
<evidence type="ECO:0000259" key="14">
    <source>
        <dbReference type="Pfam" id="PF01180"/>
    </source>
</evidence>
<dbReference type="HAMAP" id="MF_00224">
    <property type="entry name" value="DHO_dh_type1"/>
    <property type="match status" value="1"/>
</dbReference>
<evidence type="ECO:0000256" key="11">
    <source>
        <dbReference type="ARBA" id="ARBA00023027"/>
    </source>
</evidence>
<dbReference type="UniPathway" id="UPA00070">
    <property type="reaction ID" value="UER00945"/>
</dbReference>
<dbReference type="RefSeq" id="WP_013084837.1">
    <property type="nucleotide sequence ID" value="NC_014103.1"/>
</dbReference>
<feature type="binding site" evidence="13">
    <location>
        <begin position="265"/>
        <end position="266"/>
    </location>
    <ligand>
        <name>FMN</name>
        <dbReference type="ChEBI" id="CHEBI:58210"/>
    </ligand>
</feature>
<dbReference type="Gene3D" id="3.20.20.70">
    <property type="entry name" value="Aldolase class I"/>
    <property type="match status" value="1"/>
</dbReference>
<dbReference type="InterPro" id="IPR033888">
    <property type="entry name" value="DHOD_1B"/>
</dbReference>
<evidence type="ECO:0000256" key="13">
    <source>
        <dbReference type="HAMAP-Rule" id="MF_00224"/>
    </source>
</evidence>
<keyword evidence="10 13" id="KW-0560">Oxidoreductase</keyword>
<feature type="binding site" evidence="13">
    <location>
        <position position="21"/>
    </location>
    <ligand>
        <name>FMN</name>
        <dbReference type="ChEBI" id="CHEBI:58210"/>
    </ligand>
</feature>
<evidence type="ECO:0000313" key="16">
    <source>
        <dbReference type="Proteomes" id="UP000002365"/>
    </source>
</evidence>
<keyword evidence="11" id="KW-0520">NAD</keyword>
<comment type="pathway">
    <text evidence="3">Pyrimidine metabolism; UMP biosynthesis via de novo pathway; orotate from (S)-dihydroorotate (NAD(+) route): step 1/1.</text>
</comment>
<dbReference type="PROSITE" id="PS00911">
    <property type="entry name" value="DHODEHASE_1"/>
    <property type="match status" value="1"/>
</dbReference>
<name>D5DJQ9_PRIM3</name>
<evidence type="ECO:0000256" key="2">
    <source>
        <dbReference type="ARBA" id="ARBA00004496"/>
    </source>
</evidence>
<proteinExistence type="inferred from homology"/>
<sequence length="313" mass="33158">MSMLKTTLPGLDLKNPIMPASGCFGFGREYAQFYSLDALGAIMIKATTADTRFGNPTPRVAETSAGMLNAIGLQNPGLEKVMNEELVWLQQYDVPIIANVAGASIEEYVHVAKEISTVSNVKALELNISCPNVKEGGIAFGVDPVIAARLTKAVKDVSNVPVYVKLSPNVSNIVDMAMAVEEAGADGLTMINTLLGMRLDLKTAQPVLANGTGGLSGPSIKPVAIRMVYEVSQKVNIPIIGMGGVTTAEDALEFLYAGASAVAVGTANFVDPYVCPTIIDELPRLLASLGYEHVSECIGRSWKKREATVNHCS</sequence>
<dbReference type="EMBL" id="CP001982">
    <property type="protein sequence ID" value="ADF41068.1"/>
    <property type="molecule type" value="Genomic_DNA"/>
</dbReference>
<dbReference type="FunFam" id="3.20.20.70:FF:000069">
    <property type="entry name" value="Dihydroorotate dehydrogenase"/>
    <property type="match status" value="1"/>
</dbReference>
<dbReference type="NCBIfam" id="NF005574">
    <property type="entry name" value="PRK07259.1"/>
    <property type="match status" value="1"/>
</dbReference>
<feature type="active site" description="Nucleophile" evidence="13">
    <location>
        <position position="130"/>
    </location>
</feature>
<dbReference type="PROSITE" id="PS00912">
    <property type="entry name" value="DHODEHASE_2"/>
    <property type="match status" value="1"/>
</dbReference>
<dbReference type="Pfam" id="PF01180">
    <property type="entry name" value="DHO_dh"/>
    <property type="match status" value="1"/>
</dbReference>
<protein>
    <recommendedName>
        <fullName evidence="13">Dihydroorotate dehydrogenase</fullName>
        <shortName evidence="13">DHOD</shortName>
        <shortName evidence="13">DHODase</shortName>
        <shortName evidence="13">DHOdehase</shortName>
        <ecNumber evidence="13">1.3.-.-</ecNumber>
    </recommendedName>
</protein>
<feature type="binding site" evidence="13">
    <location>
        <position position="217"/>
    </location>
    <ligand>
        <name>FMN</name>
        <dbReference type="ChEBI" id="CHEBI:58210"/>
    </ligand>
</feature>
<comment type="cofactor">
    <cofactor evidence="13">
        <name>FMN</name>
        <dbReference type="ChEBI" id="CHEBI:58210"/>
    </cofactor>
    <text evidence="13">Binds 1 FMN per subunit.</text>
</comment>
<dbReference type="PIRSF" id="PIRSF000164">
    <property type="entry name" value="DHO_oxidase"/>
    <property type="match status" value="1"/>
</dbReference>
<keyword evidence="7 13" id="KW-0285">Flavoprotein</keyword>
<evidence type="ECO:0000256" key="10">
    <source>
        <dbReference type="ARBA" id="ARBA00023002"/>
    </source>
</evidence>
<evidence type="ECO:0000256" key="7">
    <source>
        <dbReference type="ARBA" id="ARBA00022630"/>
    </source>
</evidence>
<dbReference type="GO" id="GO:0006207">
    <property type="term" value="P:'de novo' pyrimidine nucleobase biosynthetic process"/>
    <property type="evidence" value="ECO:0007669"/>
    <property type="project" value="InterPro"/>
</dbReference>
<dbReference type="PANTHER" id="PTHR48109:SF1">
    <property type="entry name" value="DIHYDROOROTATE DEHYDROGENASE (FUMARATE)"/>
    <property type="match status" value="1"/>
</dbReference>
<feature type="binding site" evidence="13">
    <location>
        <position position="45"/>
    </location>
    <ligand>
        <name>substrate</name>
    </ligand>
</feature>
<organism evidence="15 16">
    <name type="scientific">Priestia megaterium (strain DSM 319 / IMG 1521)</name>
    <name type="common">Bacillus megaterium</name>
    <dbReference type="NCBI Taxonomy" id="592022"/>
    <lineage>
        <taxon>Bacteria</taxon>
        <taxon>Bacillati</taxon>
        <taxon>Bacillota</taxon>
        <taxon>Bacilli</taxon>
        <taxon>Bacillales</taxon>
        <taxon>Bacillaceae</taxon>
        <taxon>Priestia</taxon>
    </lineage>
</organism>
<dbReference type="NCBIfam" id="TIGR01037">
    <property type="entry name" value="pyrD_sub1_fam"/>
    <property type="match status" value="1"/>
</dbReference>
<comment type="catalytic activity">
    <reaction evidence="13">
        <text>(S)-dihydroorotate + A = orotate + AH2</text>
        <dbReference type="Rhea" id="RHEA:18073"/>
        <dbReference type="ChEBI" id="CHEBI:13193"/>
        <dbReference type="ChEBI" id="CHEBI:17499"/>
        <dbReference type="ChEBI" id="CHEBI:30839"/>
        <dbReference type="ChEBI" id="CHEBI:30864"/>
    </reaction>
</comment>
<keyword evidence="9 13" id="KW-0665">Pyrimidine biosynthesis</keyword>
<evidence type="ECO:0000256" key="3">
    <source>
        <dbReference type="ARBA" id="ARBA00004715"/>
    </source>
</evidence>
<dbReference type="InterPro" id="IPR013785">
    <property type="entry name" value="Aldolase_TIM"/>
</dbReference>
<dbReference type="PANTHER" id="PTHR48109">
    <property type="entry name" value="DIHYDROOROTATE DEHYDROGENASE (QUINONE), MITOCHONDRIAL-RELATED"/>
    <property type="match status" value="1"/>
</dbReference>
<feature type="binding site" evidence="13">
    <location>
        <position position="99"/>
    </location>
    <ligand>
        <name>FMN</name>
        <dbReference type="ChEBI" id="CHEBI:58210"/>
    </ligand>
</feature>
<comment type="function">
    <text evidence="1">Catalyzes the conversion of dihydroorotate to orotate with NAD(+) as electron acceptor.</text>
</comment>
<dbReference type="InterPro" id="IPR050074">
    <property type="entry name" value="DHO_dehydrogenase"/>
</dbReference>
<feature type="binding site" evidence="13">
    <location>
        <position position="191"/>
    </location>
    <ligand>
        <name>FMN</name>
        <dbReference type="ChEBI" id="CHEBI:58210"/>
    </ligand>
</feature>
<feature type="binding site" evidence="13">
    <location>
        <position position="165"/>
    </location>
    <ligand>
        <name>FMN</name>
        <dbReference type="ChEBI" id="CHEBI:58210"/>
    </ligand>
</feature>
<evidence type="ECO:0000256" key="5">
    <source>
        <dbReference type="ARBA" id="ARBA00011669"/>
    </source>
</evidence>
<dbReference type="KEGG" id="bmd:BMD_4238"/>
<feature type="binding site" evidence="13">
    <location>
        <begin position="243"/>
        <end position="244"/>
    </location>
    <ligand>
        <name>FMN</name>
        <dbReference type="ChEBI" id="CHEBI:58210"/>
    </ligand>
</feature>
<keyword evidence="6 13" id="KW-0963">Cytoplasm</keyword>
<dbReference type="SUPFAM" id="SSF51395">
    <property type="entry name" value="FMN-linked oxidoreductases"/>
    <property type="match status" value="1"/>
</dbReference>
<keyword evidence="8 13" id="KW-0288">FMN</keyword>
<feature type="binding site" evidence="13">
    <location>
        <begin position="45"/>
        <end position="46"/>
    </location>
    <ligand>
        <name>FMN</name>
        <dbReference type="ChEBI" id="CHEBI:58210"/>
    </ligand>
</feature>
<accession>D5DJQ9</accession>
<evidence type="ECO:0000256" key="8">
    <source>
        <dbReference type="ARBA" id="ARBA00022643"/>
    </source>
</evidence>
<evidence type="ECO:0000256" key="1">
    <source>
        <dbReference type="ARBA" id="ARBA00003616"/>
    </source>
</evidence>
<dbReference type="InterPro" id="IPR005720">
    <property type="entry name" value="Dihydroorotate_DH_cat"/>
</dbReference>
<dbReference type="GO" id="GO:0005737">
    <property type="term" value="C:cytoplasm"/>
    <property type="evidence" value="ECO:0007669"/>
    <property type="project" value="UniProtKB-SubCell"/>
</dbReference>
<comment type="similarity">
    <text evidence="4 13">Belongs to the dihydroorotate dehydrogenase family. Type 1 subfamily.</text>
</comment>
<dbReference type="PATRIC" id="fig|592022.4.peg.4235"/>
<dbReference type="AlphaFoldDB" id="D5DJQ9"/>
<dbReference type="InterPro" id="IPR049622">
    <property type="entry name" value="Dihydroorotate_DH_I"/>
</dbReference>
<feature type="binding site" evidence="13">
    <location>
        <position position="127"/>
    </location>
    <ligand>
        <name>FMN</name>
        <dbReference type="ChEBI" id="CHEBI:58210"/>
    </ligand>
</feature>
<evidence type="ECO:0000256" key="12">
    <source>
        <dbReference type="ARBA" id="ARBA00048996"/>
    </source>
</evidence>
<comment type="subunit">
    <text evidence="5">Heterotetramer of 2 PyrK and 2 PyrD type B subunits.</text>
</comment>
<feature type="binding site" evidence="13">
    <location>
        <position position="127"/>
    </location>
    <ligand>
        <name>substrate</name>
    </ligand>
</feature>
<dbReference type="Proteomes" id="UP000002365">
    <property type="component" value="Chromosome"/>
</dbReference>
<reference evidence="15 16" key="1">
    <citation type="journal article" date="2011" name="J. Bacteriol.">
        <title>Genome sequences of the biotechnologically important Bacillus megaterium strains QM B1551 and DSM319.</title>
        <authorList>
            <person name="Eppinger M."/>
            <person name="Bunk B."/>
            <person name="Johns M.A."/>
            <person name="Edirisinghe J.N."/>
            <person name="Kutumbaka K.K."/>
            <person name="Koenig S.S."/>
            <person name="Huot Creasy H."/>
            <person name="Rosovitz M.J."/>
            <person name="Riley D.R."/>
            <person name="Daugherty S."/>
            <person name="Martin M."/>
            <person name="Elbourne L.D."/>
            <person name="Paulsen I."/>
            <person name="Biedendieck R."/>
            <person name="Braun C."/>
            <person name="Grayburn S."/>
            <person name="Dhingra S."/>
            <person name="Lukyanchuk V."/>
            <person name="Ball B."/>
            <person name="Ul-Qamar R."/>
            <person name="Seibel J."/>
            <person name="Bremer E."/>
            <person name="Jahn D."/>
            <person name="Ravel J."/>
            <person name="Vary P.S."/>
        </authorList>
    </citation>
    <scope>NUCLEOTIDE SEQUENCE [LARGE SCALE GENOMIC DNA]</scope>
    <source>
        <strain evidence="16">DSM 319 / IMG 1521</strain>
    </source>
</reference>
<evidence type="ECO:0000256" key="4">
    <source>
        <dbReference type="ARBA" id="ARBA00008008"/>
    </source>
</evidence>
<dbReference type="CDD" id="cd04740">
    <property type="entry name" value="DHOD_1B_like"/>
    <property type="match status" value="1"/>
</dbReference>
<dbReference type="InterPro" id="IPR024920">
    <property type="entry name" value="Dihydroorotate_DH_1"/>
</dbReference>
<comment type="catalytic activity">
    <reaction evidence="12">
        <text>(S)-dihydroorotate + NAD(+) = orotate + NADH + H(+)</text>
        <dbReference type="Rhea" id="RHEA:13513"/>
        <dbReference type="ChEBI" id="CHEBI:15378"/>
        <dbReference type="ChEBI" id="CHEBI:30839"/>
        <dbReference type="ChEBI" id="CHEBI:30864"/>
        <dbReference type="ChEBI" id="CHEBI:57540"/>
        <dbReference type="ChEBI" id="CHEBI:57945"/>
        <dbReference type="EC" id="1.3.1.14"/>
    </reaction>
</comment>
<gene>
    <name evidence="13 15" type="primary">pyrD</name>
    <name evidence="15" type="ordered locus">BMD_4238</name>
</gene>
<dbReference type="InterPro" id="IPR012135">
    <property type="entry name" value="Dihydroorotate_DH_1_2"/>
</dbReference>
<evidence type="ECO:0000256" key="6">
    <source>
        <dbReference type="ARBA" id="ARBA00022490"/>
    </source>
</evidence>
<feature type="domain" description="Dihydroorotate dehydrogenase catalytic" evidence="14">
    <location>
        <begin position="3"/>
        <end position="286"/>
    </location>
</feature>
<dbReference type="GO" id="GO:0044205">
    <property type="term" value="P:'de novo' UMP biosynthetic process"/>
    <property type="evidence" value="ECO:0007669"/>
    <property type="project" value="UniProtKB-UniRule"/>
</dbReference>
<dbReference type="GO" id="GO:0004589">
    <property type="term" value="F:dihydroorotate dehydrogenase (NAD+) activity"/>
    <property type="evidence" value="ECO:0007669"/>
    <property type="project" value="UniProtKB-EC"/>
</dbReference>